<dbReference type="Pfam" id="PF02413">
    <property type="entry name" value="Caudo_TAP"/>
    <property type="match status" value="1"/>
</dbReference>
<reference evidence="1" key="1">
    <citation type="submission" date="2021-09" db="EMBL/GenBank/DDBJ databases">
        <title>First case of bloodstream infection caused by Mixta hanseatica sp. nov., a member of the Erwiniaceae family.</title>
        <authorList>
            <person name="Both A."/>
            <person name="Huang J."/>
            <person name="Wenzel P."/>
            <person name="Aepfelbacher M."/>
            <person name="Rohde H."/>
            <person name="Christner M."/>
            <person name="Hentschke M."/>
        </authorList>
    </citation>
    <scope>NUCLEOTIDE SEQUENCE</scope>
    <source>
        <strain evidence="1">X22927</strain>
    </source>
</reference>
<dbReference type="InterPro" id="IPR051220">
    <property type="entry name" value="TFA_Chaperone"/>
</dbReference>
<gene>
    <name evidence="1" type="ORF">K6958_05195</name>
</gene>
<dbReference type="Proteomes" id="UP001056635">
    <property type="component" value="Chromosome"/>
</dbReference>
<evidence type="ECO:0000313" key="2">
    <source>
        <dbReference type="Proteomes" id="UP001056635"/>
    </source>
</evidence>
<dbReference type="PANTHER" id="PTHR34413:SF2">
    <property type="entry name" value="PROPHAGE TAIL FIBER ASSEMBLY PROTEIN HOMOLOG TFAE-RELATED"/>
    <property type="match status" value="1"/>
</dbReference>
<dbReference type="InterPro" id="IPR003458">
    <property type="entry name" value="Phage_T4_Gp38_tail_assem"/>
</dbReference>
<name>A0ABY4RB69_9GAMM</name>
<dbReference type="RefSeq" id="WP_249893659.1">
    <property type="nucleotide sequence ID" value="NZ_CP082904.1"/>
</dbReference>
<proteinExistence type="predicted"/>
<protein>
    <submittedName>
        <fullName evidence="1">Tail fiber assembly protein</fullName>
    </submittedName>
</protein>
<organism evidence="1 2">
    <name type="scientific">Mixta hanseatica</name>
    <dbReference type="NCBI Taxonomy" id="2872648"/>
    <lineage>
        <taxon>Bacteria</taxon>
        <taxon>Pseudomonadati</taxon>
        <taxon>Pseudomonadota</taxon>
        <taxon>Gammaproteobacteria</taxon>
        <taxon>Enterobacterales</taxon>
        <taxon>Erwiniaceae</taxon>
        <taxon>Mixta</taxon>
    </lineage>
</organism>
<evidence type="ECO:0000313" key="1">
    <source>
        <dbReference type="EMBL" id="UQY45080.1"/>
    </source>
</evidence>
<dbReference type="EMBL" id="CP082904">
    <property type="protein sequence ID" value="UQY45080.1"/>
    <property type="molecule type" value="Genomic_DNA"/>
</dbReference>
<keyword evidence="2" id="KW-1185">Reference proteome</keyword>
<sequence>MSYFFSPDKNAFYDSELKSAYDATNSWPEDAIEVSDDIFQTYIAAPPEGKVRGSIEGEPGWVDVPPLTSEENVTAAANKKSILISDASAIIAPLQDAVDLDMATDSEKESLAVWKKYRVLLNRVDTSSAPEIDWPTLPS</sequence>
<accession>A0ABY4RB69</accession>
<dbReference type="PANTHER" id="PTHR34413">
    <property type="entry name" value="PROPHAGE TAIL FIBER ASSEMBLY PROTEIN HOMOLOG TFAE-RELATED-RELATED"/>
    <property type="match status" value="1"/>
</dbReference>